<dbReference type="EMBL" id="LSSK01000940">
    <property type="protein sequence ID" value="OMH81271.1"/>
    <property type="molecule type" value="Genomic_DNA"/>
</dbReference>
<feature type="compositionally biased region" description="Polar residues" evidence="1">
    <location>
        <begin position="282"/>
        <end position="301"/>
    </location>
</feature>
<evidence type="ECO:0000256" key="1">
    <source>
        <dbReference type="SAM" id="MobiDB-lite"/>
    </source>
</evidence>
<feature type="region of interest" description="Disordered" evidence="1">
    <location>
        <begin position="272"/>
        <end position="301"/>
    </location>
</feature>
<gene>
    <name evidence="2" type="ORF">AX774_g5286</name>
</gene>
<dbReference type="AlphaFoldDB" id="A0A1R1PJY1"/>
<evidence type="ECO:0000313" key="2">
    <source>
        <dbReference type="EMBL" id="OMH81271.1"/>
    </source>
</evidence>
<dbReference type="GO" id="GO:0000463">
    <property type="term" value="P:maturation of LSU-rRNA from tricistronic rRNA transcript (SSU-rRNA, 5.8S rRNA, LSU-rRNA)"/>
    <property type="evidence" value="ECO:0007669"/>
    <property type="project" value="TreeGrafter"/>
</dbReference>
<organism evidence="2 3">
    <name type="scientific">Zancudomyces culisetae</name>
    <name type="common">Gut fungus</name>
    <name type="synonym">Smittium culisetae</name>
    <dbReference type="NCBI Taxonomy" id="1213189"/>
    <lineage>
        <taxon>Eukaryota</taxon>
        <taxon>Fungi</taxon>
        <taxon>Fungi incertae sedis</taxon>
        <taxon>Zoopagomycota</taxon>
        <taxon>Kickxellomycotina</taxon>
        <taxon>Harpellomycetes</taxon>
        <taxon>Harpellales</taxon>
        <taxon>Legeriomycetaceae</taxon>
        <taxon>Zancudomyces</taxon>
    </lineage>
</organism>
<dbReference type="InterPro" id="IPR051639">
    <property type="entry name" value="BCD1"/>
</dbReference>
<comment type="caution">
    <text evidence="2">The sequence shown here is derived from an EMBL/GenBank/DDBJ whole genome shotgun (WGS) entry which is preliminary data.</text>
</comment>
<dbReference type="PANTHER" id="PTHR13483:SF3">
    <property type="entry name" value="BOX C_D SNORNA PROTEIN 1"/>
    <property type="match status" value="1"/>
</dbReference>
<evidence type="ECO:0000313" key="3">
    <source>
        <dbReference type="Proteomes" id="UP000188320"/>
    </source>
</evidence>
<dbReference type="GO" id="GO:0070761">
    <property type="term" value="C:pre-snoRNP complex"/>
    <property type="evidence" value="ECO:0007669"/>
    <property type="project" value="TreeGrafter"/>
</dbReference>
<dbReference type="PANTHER" id="PTHR13483">
    <property type="entry name" value="BOX C_D SNORNA PROTEIN 1-RELATED"/>
    <property type="match status" value="1"/>
</dbReference>
<dbReference type="OrthoDB" id="272357at2759"/>
<dbReference type="GO" id="GO:0048254">
    <property type="term" value="P:snoRNA localization"/>
    <property type="evidence" value="ECO:0007669"/>
    <property type="project" value="TreeGrafter"/>
</dbReference>
<dbReference type="GO" id="GO:0005634">
    <property type="term" value="C:nucleus"/>
    <property type="evidence" value="ECO:0007669"/>
    <property type="project" value="TreeGrafter"/>
</dbReference>
<reference evidence="3" key="1">
    <citation type="submission" date="2017-01" db="EMBL/GenBank/DDBJ databases">
        <authorList>
            <person name="Wang Y."/>
            <person name="White M."/>
            <person name="Kvist S."/>
            <person name="Moncalvo J.-M."/>
        </authorList>
    </citation>
    <scope>NUCLEOTIDE SEQUENCE [LARGE SCALE GENOMIC DNA]</scope>
    <source>
        <strain evidence="3">COL-18-3</strain>
    </source>
</reference>
<name>A0A1R1PJY1_ZANCU</name>
<proteinExistence type="predicted"/>
<protein>
    <submittedName>
        <fullName evidence="2">Box C/D snoRNA protein 1</fullName>
    </submittedName>
</protein>
<keyword evidence="3" id="KW-1185">Reference proteome</keyword>
<dbReference type="GO" id="GO:0000492">
    <property type="term" value="P:box C/D snoRNP assembly"/>
    <property type="evidence" value="ECO:0007669"/>
    <property type="project" value="TreeGrafter"/>
</dbReference>
<sequence>MQCLFSGLACVKRHKEDYGCSGERDKSKFVKLKEYDLNNLMQDIHYIQELKRVRDNVERSDLIDESSKKRKQTFFWTLEIIIRRKDQTDTNHSDNTTIKIFENSVPDDTKIEKIWNCYRNTIKDNPIEKTTKKCEGNSKTGVELSDKCVNSNIELVTLQKDSIPLPKTTVGKLKALGDPNFASSLSLEEMEKIKNFADSCGDSIDNVGFYISLPFTKSKTVNKIIDKRNPLFPEVNTEIDIDAIRAITVPPTAKPSAFPIISLTKLWPFPSNNTETDRTDSENPLITASDSIGSNANMAPP</sequence>
<accession>A0A1R1PJY1</accession>
<dbReference type="Proteomes" id="UP000188320">
    <property type="component" value="Unassembled WGS sequence"/>
</dbReference>